<evidence type="ECO:0000313" key="19">
    <source>
        <dbReference type="EMBL" id="MBR0664114.1"/>
    </source>
</evidence>
<dbReference type="PRINTS" id="PR00344">
    <property type="entry name" value="BCTRLSENSOR"/>
</dbReference>
<comment type="caution">
    <text evidence="19">The sequence shown here is derived from an EMBL/GenBank/DDBJ whole genome shotgun (WGS) entry which is preliminary data.</text>
</comment>
<dbReference type="EMBL" id="JAAGBB010000006">
    <property type="protein sequence ID" value="MBR0664114.1"/>
    <property type="molecule type" value="Genomic_DNA"/>
</dbReference>
<dbReference type="CDD" id="cd00130">
    <property type="entry name" value="PAS"/>
    <property type="match status" value="1"/>
</dbReference>
<dbReference type="InterPro" id="IPR005467">
    <property type="entry name" value="His_kinase_dom"/>
</dbReference>
<dbReference type="Gene3D" id="3.30.450.20">
    <property type="entry name" value="PAS domain"/>
    <property type="match status" value="1"/>
</dbReference>
<evidence type="ECO:0000256" key="8">
    <source>
        <dbReference type="ARBA" id="ARBA00022741"/>
    </source>
</evidence>
<dbReference type="InterPro" id="IPR017232">
    <property type="entry name" value="NtrY"/>
</dbReference>
<dbReference type="SUPFAM" id="SSF47384">
    <property type="entry name" value="Homodimeric domain of signal transducing histidine kinase"/>
    <property type="match status" value="1"/>
</dbReference>
<protein>
    <recommendedName>
        <fullName evidence="3">histidine kinase</fullName>
        <ecNumber evidence="3">2.7.13.3</ecNumber>
    </recommendedName>
</protein>
<evidence type="ECO:0000256" key="4">
    <source>
        <dbReference type="ARBA" id="ARBA00022475"/>
    </source>
</evidence>
<evidence type="ECO:0000256" key="10">
    <source>
        <dbReference type="ARBA" id="ARBA00022840"/>
    </source>
</evidence>
<dbReference type="InterPro" id="IPR004358">
    <property type="entry name" value="Sig_transdc_His_kin-like_C"/>
</dbReference>
<name>A0ABS5EUZ8_9PROT</name>
<evidence type="ECO:0000256" key="7">
    <source>
        <dbReference type="ARBA" id="ARBA00022692"/>
    </source>
</evidence>
<dbReference type="GO" id="GO:0016301">
    <property type="term" value="F:kinase activity"/>
    <property type="evidence" value="ECO:0007669"/>
    <property type="project" value="UniProtKB-KW"/>
</dbReference>
<dbReference type="PIRSF" id="PIRSF037532">
    <property type="entry name" value="STHK_NtrY"/>
    <property type="match status" value="1"/>
</dbReference>
<evidence type="ECO:0000256" key="15">
    <source>
        <dbReference type="SAM" id="Phobius"/>
    </source>
</evidence>
<evidence type="ECO:0000256" key="6">
    <source>
        <dbReference type="ARBA" id="ARBA00022679"/>
    </source>
</evidence>
<dbReference type="Pfam" id="PF19312">
    <property type="entry name" value="NtrY_N"/>
    <property type="match status" value="1"/>
</dbReference>
<evidence type="ECO:0000259" key="18">
    <source>
        <dbReference type="PROSITE" id="PS50885"/>
    </source>
</evidence>
<feature type="transmembrane region" description="Helical" evidence="15">
    <location>
        <begin position="116"/>
        <end position="138"/>
    </location>
</feature>
<dbReference type="Proteomes" id="UP001196870">
    <property type="component" value="Unassembled WGS sequence"/>
</dbReference>
<dbReference type="InterPro" id="IPR013767">
    <property type="entry name" value="PAS_fold"/>
</dbReference>
<feature type="transmembrane region" description="Helical" evidence="15">
    <location>
        <begin position="77"/>
        <end position="96"/>
    </location>
</feature>
<dbReference type="PROSITE" id="PS50109">
    <property type="entry name" value="HIS_KIN"/>
    <property type="match status" value="1"/>
</dbReference>
<dbReference type="InterPro" id="IPR000014">
    <property type="entry name" value="PAS"/>
</dbReference>
<evidence type="ECO:0000256" key="1">
    <source>
        <dbReference type="ARBA" id="ARBA00000085"/>
    </source>
</evidence>
<dbReference type="PROSITE" id="PS50112">
    <property type="entry name" value="PAS"/>
    <property type="match status" value="1"/>
</dbReference>
<dbReference type="InterPro" id="IPR035965">
    <property type="entry name" value="PAS-like_dom_sf"/>
</dbReference>
<evidence type="ECO:0000259" key="17">
    <source>
        <dbReference type="PROSITE" id="PS50112"/>
    </source>
</evidence>
<dbReference type="PANTHER" id="PTHR43065">
    <property type="entry name" value="SENSOR HISTIDINE KINASE"/>
    <property type="match status" value="1"/>
</dbReference>
<keyword evidence="20" id="KW-1185">Reference proteome</keyword>
<dbReference type="PANTHER" id="PTHR43065:SF10">
    <property type="entry name" value="PEROXIDE STRESS-ACTIVATED HISTIDINE KINASE MAK3"/>
    <property type="match status" value="1"/>
</dbReference>
<dbReference type="InterPro" id="IPR036097">
    <property type="entry name" value="HisK_dim/P_sf"/>
</dbReference>
<keyword evidence="9 19" id="KW-0418">Kinase</keyword>
<evidence type="ECO:0000256" key="14">
    <source>
        <dbReference type="SAM" id="MobiDB-lite"/>
    </source>
</evidence>
<comment type="catalytic activity">
    <reaction evidence="1">
        <text>ATP + protein L-histidine = ADP + protein N-phospho-L-histidine.</text>
        <dbReference type="EC" id="2.7.13.3"/>
    </reaction>
</comment>
<keyword evidence="12" id="KW-0902">Two-component regulatory system</keyword>
<dbReference type="Gene3D" id="1.10.287.130">
    <property type="match status" value="1"/>
</dbReference>
<dbReference type="Pfam" id="PF00989">
    <property type="entry name" value="PAS"/>
    <property type="match status" value="1"/>
</dbReference>
<organism evidence="19 20">
    <name type="scientific">Plastoroseomonas hellenica</name>
    <dbReference type="NCBI Taxonomy" id="2687306"/>
    <lineage>
        <taxon>Bacteria</taxon>
        <taxon>Pseudomonadati</taxon>
        <taxon>Pseudomonadota</taxon>
        <taxon>Alphaproteobacteria</taxon>
        <taxon>Acetobacterales</taxon>
        <taxon>Acetobacteraceae</taxon>
        <taxon>Plastoroseomonas</taxon>
    </lineage>
</organism>
<dbReference type="CDD" id="cd06225">
    <property type="entry name" value="HAMP"/>
    <property type="match status" value="1"/>
</dbReference>
<dbReference type="Gene3D" id="3.30.565.10">
    <property type="entry name" value="Histidine kinase-like ATPase, C-terminal domain"/>
    <property type="match status" value="1"/>
</dbReference>
<dbReference type="InterPro" id="IPR045671">
    <property type="entry name" value="NtrY-like_N"/>
</dbReference>
<reference evidence="20" key="1">
    <citation type="journal article" date="2021" name="Syst. Appl. Microbiol.">
        <title>Roseomonas hellenica sp. nov., isolated from roots of wild-growing Alkanna tinctoria.</title>
        <authorList>
            <person name="Rat A."/>
            <person name="Naranjo H.D."/>
            <person name="Lebbe L."/>
            <person name="Cnockaert M."/>
            <person name="Krigas N."/>
            <person name="Grigoriadou K."/>
            <person name="Maloupa E."/>
            <person name="Willems A."/>
        </authorList>
    </citation>
    <scope>NUCLEOTIDE SEQUENCE [LARGE SCALE GENOMIC DNA]</scope>
    <source>
        <strain evidence="20">LMG 31523</strain>
    </source>
</reference>
<dbReference type="EC" id="2.7.13.3" evidence="3"/>
<dbReference type="SUPFAM" id="SSF55785">
    <property type="entry name" value="PYP-like sensor domain (PAS domain)"/>
    <property type="match status" value="1"/>
</dbReference>
<dbReference type="Gene3D" id="6.10.340.10">
    <property type="match status" value="1"/>
</dbReference>
<dbReference type="InterPro" id="IPR003661">
    <property type="entry name" value="HisK_dim/P_dom"/>
</dbReference>
<keyword evidence="13 15" id="KW-0472">Membrane</keyword>
<evidence type="ECO:0000256" key="2">
    <source>
        <dbReference type="ARBA" id="ARBA00004651"/>
    </source>
</evidence>
<evidence type="ECO:0000313" key="20">
    <source>
        <dbReference type="Proteomes" id="UP001196870"/>
    </source>
</evidence>
<gene>
    <name evidence="19" type="ORF">GXW71_07070</name>
</gene>
<dbReference type="SMART" id="SM00387">
    <property type="entry name" value="HATPase_c"/>
    <property type="match status" value="1"/>
</dbReference>
<feature type="compositionally biased region" description="Low complexity" evidence="14">
    <location>
        <begin position="1"/>
        <end position="12"/>
    </location>
</feature>
<keyword evidence="11 15" id="KW-1133">Transmembrane helix</keyword>
<evidence type="ECO:0000259" key="16">
    <source>
        <dbReference type="PROSITE" id="PS50109"/>
    </source>
</evidence>
<dbReference type="PROSITE" id="PS50885">
    <property type="entry name" value="HAMP"/>
    <property type="match status" value="1"/>
</dbReference>
<dbReference type="Pfam" id="PF00512">
    <property type="entry name" value="HisKA"/>
    <property type="match status" value="1"/>
</dbReference>
<evidence type="ECO:0000256" key="9">
    <source>
        <dbReference type="ARBA" id="ARBA00022777"/>
    </source>
</evidence>
<proteinExistence type="predicted"/>
<evidence type="ECO:0000256" key="13">
    <source>
        <dbReference type="ARBA" id="ARBA00023136"/>
    </source>
</evidence>
<dbReference type="InterPro" id="IPR003594">
    <property type="entry name" value="HATPase_dom"/>
</dbReference>
<dbReference type="InterPro" id="IPR036890">
    <property type="entry name" value="HATPase_C_sf"/>
</dbReference>
<keyword evidence="10" id="KW-0067">ATP-binding</keyword>
<comment type="subcellular location">
    <subcellularLocation>
        <location evidence="2">Cell membrane</location>
        <topology evidence="2">Multi-pass membrane protein</topology>
    </subcellularLocation>
</comment>
<keyword evidence="8" id="KW-0547">Nucleotide-binding</keyword>
<feature type="domain" description="HAMP" evidence="18">
    <location>
        <begin position="352"/>
        <end position="405"/>
    </location>
</feature>
<dbReference type="SMART" id="SM00388">
    <property type="entry name" value="HisKA"/>
    <property type="match status" value="1"/>
</dbReference>
<dbReference type="SUPFAM" id="SSF158472">
    <property type="entry name" value="HAMP domain-like"/>
    <property type="match status" value="1"/>
</dbReference>
<keyword evidence="4" id="KW-1003">Cell membrane</keyword>
<feature type="transmembrane region" description="Helical" evidence="15">
    <location>
        <begin position="35"/>
        <end position="57"/>
    </location>
</feature>
<feature type="domain" description="PAS" evidence="17">
    <location>
        <begin position="417"/>
        <end position="462"/>
    </location>
</feature>
<evidence type="ECO:0000256" key="11">
    <source>
        <dbReference type="ARBA" id="ARBA00022989"/>
    </source>
</evidence>
<accession>A0ABS5EUZ8</accession>
<feature type="region of interest" description="Disordered" evidence="14">
    <location>
        <begin position="1"/>
        <end position="25"/>
    </location>
</feature>
<dbReference type="Pfam" id="PF00672">
    <property type="entry name" value="HAMP"/>
    <property type="match status" value="1"/>
</dbReference>
<feature type="domain" description="Histidine kinase" evidence="16">
    <location>
        <begin position="542"/>
        <end position="763"/>
    </location>
</feature>
<evidence type="ECO:0000256" key="12">
    <source>
        <dbReference type="ARBA" id="ARBA00023012"/>
    </source>
</evidence>
<evidence type="ECO:0000256" key="5">
    <source>
        <dbReference type="ARBA" id="ARBA00022553"/>
    </source>
</evidence>
<dbReference type="InterPro" id="IPR003660">
    <property type="entry name" value="HAMP_dom"/>
</dbReference>
<dbReference type="Pfam" id="PF02518">
    <property type="entry name" value="HATPase_c"/>
    <property type="match status" value="1"/>
</dbReference>
<dbReference type="CDD" id="cd00082">
    <property type="entry name" value="HisKA"/>
    <property type="match status" value="1"/>
</dbReference>
<dbReference type="RefSeq" id="WP_211851706.1">
    <property type="nucleotide sequence ID" value="NZ_JAAGBB010000006.1"/>
</dbReference>
<sequence>MTADRAQAAARPAPEPPAPRGEGDQRWPRRLADLLLGRAVTLGLAVGALVLGVLTFAQLSGGTPFGPARPGQVAGLVLINLAFVLLLAASLIARLVRMWLDRRRGSAGSRLHVRLVALFGLVAVVPAMLVTGFAAAFFNYGIQAWFSDTVRTALEASLAASRAYLEEHRGNIRGDALQMAADLNRAARIYLMRDGVMDDLSSAREEDGLAFARQLAIHTQLRRLTDAYVFEPTHGQVIARAEQQGALPFDQPPAWAIEIARGGGVVLLPTEQEGRARALVQLDIGRGYMLLISRPLDPAVIAHMERTETAVARYEALERNRSGLQISFLMIFAIASLLLLLAAVLIGLVFANQLARPISRLIQAAERVRSGDLTTRVEEGRADDEVASLSRAFNRMTSQLAAQRGELMEAYRQIDERRRFTETVLSGVSAGVIGLDAEGRINLPNRSASGLLGVDLDAAIGRPLQDVVPEFAALLDAARAQPERPHTAELRIGPPSKRRTLLAQLGAEMQAGRVAGHVVTFDDITELLSAQRKAAWADVARRIAHEIKNPLTPIQLSAERLKRKYLKEITSDPDTFRACTDTIVRQVGDIGRMVDEFSAFARMPQPVMRPENLDQVIRDALVLQQNAHAGIVYATRLPEARVVVACDRRLIGQALTNLLQNAADAIQGQEAAGGEGVQGHITLTVEPDAGWVRIAVEDDGPGLPQGEERDRLTEPYVTHKAKGTGLGLAIVKKIMEDHGGRLALEDRGEERGTRAVLILPLRPADAAEGEAQTMEGTRLAHGA</sequence>
<evidence type="ECO:0000256" key="3">
    <source>
        <dbReference type="ARBA" id="ARBA00012438"/>
    </source>
</evidence>
<keyword evidence="5" id="KW-0597">Phosphoprotein</keyword>
<keyword evidence="6" id="KW-0808">Transferase</keyword>
<dbReference type="SUPFAM" id="SSF55874">
    <property type="entry name" value="ATPase domain of HSP90 chaperone/DNA topoisomerase II/histidine kinase"/>
    <property type="match status" value="1"/>
</dbReference>
<dbReference type="SMART" id="SM00304">
    <property type="entry name" value="HAMP"/>
    <property type="match status" value="1"/>
</dbReference>
<keyword evidence="7 15" id="KW-0812">Transmembrane</keyword>
<feature type="transmembrane region" description="Helical" evidence="15">
    <location>
        <begin position="328"/>
        <end position="351"/>
    </location>
</feature>